<protein>
    <submittedName>
        <fullName evidence="1">Nuclear transport factor 2 family protein</fullName>
    </submittedName>
</protein>
<gene>
    <name evidence="1" type="ORF">H9863_07065</name>
</gene>
<organism evidence="1 2">
    <name type="scientific">Candidatus Odoribacter faecigallinarum</name>
    <dbReference type="NCBI Taxonomy" id="2838706"/>
    <lineage>
        <taxon>Bacteria</taxon>
        <taxon>Pseudomonadati</taxon>
        <taxon>Bacteroidota</taxon>
        <taxon>Bacteroidia</taxon>
        <taxon>Bacteroidales</taxon>
        <taxon>Odoribacteraceae</taxon>
        <taxon>Odoribacter</taxon>
    </lineage>
</organism>
<reference evidence="1" key="2">
    <citation type="submission" date="2021-04" db="EMBL/GenBank/DDBJ databases">
        <authorList>
            <person name="Gilroy R."/>
        </authorList>
    </citation>
    <scope>NUCLEOTIDE SEQUENCE</scope>
    <source>
        <strain evidence="1">23274</strain>
    </source>
</reference>
<dbReference type="EMBL" id="DXFT01000137">
    <property type="protein sequence ID" value="HIX03859.1"/>
    <property type="molecule type" value="Genomic_DNA"/>
</dbReference>
<evidence type="ECO:0000313" key="2">
    <source>
        <dbReference type="Proteomes" id="UP000824202"/>
    </source>
</evidence>
<reference evidence="1" key="1">
    <citation type="journal article" date="2021" name="PeerJ">
        <title>Extensive microbial diversity within the chicken gut microbiome revealed by metagenomics and culture.</title>
        <authorList>
            <person name="Gilroy R."/>
            <person name="Ravi A."/>
            <person name="Getino M."/>
            <person name="Pursley I."/>
            <person name="Horton D.L."/>
            <person name="Alikhan N.F."/>
            <person name="Baker D."/>
            <person name="Gharbi K."/>
            <person name="Hall N."/>
            <person name="Watson M."/>
            <person name="Adriaenssens E.M."/>
            <person name="Foster-Nyarko E."/>
            <person name="Jarju S."/>
            <person name="Secka A."/>
            <person name="Antonio M."/>
            <person name="Oren A."/>
            <person name="Chaudhuri R.R."/>
            <person name="La Ragione R."/>
            <person name="Hildebrand F."/>
            <person name="Pallen M.J."/>
        </authorList>
    </citation>
    <scope>NUCLEOTIDE SEQUENCE</scope>
    <source>
        <strain evidence="1">23274</strain>
    </source>
</reference>
<dbReference type="SUPFAM" id="SSF54427">
    <property type="entry name" value="NTF2-like"/>
    <property type="match status" value="1"/>
</dbReference>
<dbReference type="Proteomes" id="UP000824202">
    <property type="component" value="Unassembled WGS sequence"/>
</dbReference>
<comment type="caution">
    <text evidence="1">The sequence shown here is derived from an EMBL/GenBank/DDBJ whole genome shotgun (WGS) entry which is preliminary data.</text>
</comment>
<sequence>MAAWLLVWFCWGMGIGQVAAQYKTDFLLTGLQNEQLKTSVEQSLTALLTEFNTAQAAGRSLQWDVPALQGKLSEQAIASLRALWANSPFRCTETEVIEKCLQTPSGYQVRNIPLIMMPLDKENYQDDLYQELVVNLDRDGTISEVYFSIGMHLYSKVIRSNITVTDLRRRQVILDFVENFRTAYNRKDLPFLGQVFSDDALIITGKQIKSVKNDGGITLDKSFEYKRQTKAEYLANLKGVFSRNKVIKVIFDDIKVVKHPVKDYYYGVTLKQGWRSDTYSDVGYVFLLIDFKDEMNPMIHVRTWQPEKYDDGTEVPESKIFSLSDFEC</sequence>
<proteinExistence type="predicted"/>
<name>A0A9D1V0N6_9BACT</name>
<evidence type="ECO:0000313" key="1">
    <source>
        <dbReference type="EMBL" id="HIX03859.1"/>
    </source>
</evidence>
<dbReference type="InterPro" id="IPR032710">
    <property type="entry name" value="NTF2-like_dom_sf"/>
</dbReference>
<accession>A0A9D1V0N6</accession>
<dbReference type="AlphaFoldDB" id="A0A9D1V0N6"/>